<reference evidence="2" key="1">
    <citation type="journal article" date="2014" name="BMC Genomics">
        <title>Characterizing the developmental transcriptome of the oriental fruit fly, Bactrocera dorsalis (Diptera: Tephritidae) through comparative genomic analysis with Drosophila melanogaster utilizing modENCODE datasets.</title>
        <authorList>
            <person name="Geib S.M."/>
            <person name="Calla B."/>
            <person name="Hall B."/>
            <person name="Hou S."/>
            <person name="Manoukis N.C."/>
        </authorList>
    </citation>
    <scope>NUCLEOTIDE SEQUENCE</scope>
    <source>
        <strain evidence="2">Punador</strain>
    </source>
</reference>
<dbReference type="PANTHER" id="PTHR35075:SF1">
    <property type="entry name" value="A-KINASE ANCHOR PROTEIN 14"/>
    <property type="match status" value="1"/>
</dbReference>
<dbReference type="Proteomes" id="UP001652620">
    <property type="component" value="Chromosome 4"/>
</dbReference>
<protein>
    <submittedName>
        <fullName evidence="4">Uncharacterized protein LOC105222501</fullName>
    </submittedName>
</protein>
<gene>
    <name evidence="4" type="primary">LOC105222501</name>
</gene>
<evidence type="ECO:0000313" key="3">
    <source>
        <dbReference type="Proteomes" id="UP001652620"/>
    </source>
</evidence>
<dbReference type="KEGG" id="bdr:105222501"/>
<dbReference type="SMR" id="A0A034W8D9"/>
<dbReference type="Pfam" id="PF14469">
    <property type="entry name" value="AKAP28"/>
    <property type="match status" value="1"/>
</dbReference>
<organism evidence="2">
    <name type="scientific">Bactrocera dorsalis</name>
    <name type="common">Oriental fruit fly</name>
    <name type="synonym">Dacus dorsalis</name>
    <dbReference type="NCBI Taxonomy" id="27457"/>
    <lineage>
        <taxon>Eukaryota</taxon>
        <taxon>Metazoa</taxon>
        <taxon>Ecdysozoa</taxon>
        <taxon>Arthropoda</taxon>
        <taxon>Hexapoda</taxon>
        <taxon>Insecta</taxon>
        <taxon>Pterygota</taxon>
        <taxon>Neoptera</taxon>
        <taxon>Endopterygota</taxon>
        <taxon>Diptera</taxon>
        <taxon>Brachycera</taxon>
        <taxon>Muscomorpha</taxon>
        <taxon>Tephritoidea</taxon>
        <taxon>Tephritidae</taxon>
        <taxon>Bactrocera</taxon>
        <taxon>Bactrocera</taxon>
    </lineage>
</organism>
<dbReference type="EMBL" id="GAKP01007978">
    <property type="protein sequence ID" value="JAC50974.1"/>
    <property type="molecule type" value="Transcribed_RNA"/>
</dbReference>
<dbReference type="OrthoDB" id="2148342at2759"/>
<sequence length="282" mass="32971">MNCLRHHRYDCGICHEDSPRVSNCNINLLSLDEIVQVMQKVVYDTVCTAMQWILSDVTGEYFYPDPKIVPDTREDYPDFLSFDAIYKEKCINWVNIQDFSVNEIFQQVRDYIYLWNLSECTKFTLAINDKATIIPNKGSRYFLDATFSKPTPACPNPLAVANVHFTAIVPAHLPKHFPVKVMYRFEGYRRQYHTHGRHEVRSKDFQRYFIDSILQTKLIFYSKIFECRHPHVKLNKSSLVADEAEEEDDTKGFDSDKSDDDEDVSRKEQTDVLSLISTLLKK</sequence>
<dbReference type="InterPro" id="IPR053084">
    <property type="entry name" value="AKAP"/>
</dbReference>
<proteinExistence type="predicted"/>
<name>A0A034W8D9_BACDO</name>
<dbReference type="PANTHER" id="PTHR35075">
    <property type="entry name" value="A-KINASE ANCHOR PROTEIN 14"/>
    <property type="match status" value="1"/>
</dbReference>
<dbReference type="GO" id="GO:0034237">
    <property type="term" value="F:protein kinase A regulatory subunit binding"/>
    <property type="evidence" value="ECO:0007669"/>
    <property type="project" value="TreeGrafter"/>
</dbReference>
<evidence type="ECO:0000313" key="4">
    <source>
        <dbReference type="RefSeq" id="XP_011198151.1"/>
    </source>
</evidence>
<evidence type="ECO:0000256" key="1">
    <source>
        <dbReference type="SAM" id="MobiDB-lite"/>
    </source>
</evidence>
<dbReference type="GeneID" id="105222501"/>
<dbReference type="RefSeq" id="XP_011198151.1">
    <property type="nucleotide sequence ID" value="XM_011199849.3"/>
</dbReference>
<keyword evidence="3" id="KW-1185">Reference proteome</keyword>
<dbReference type="InterPro" id="IPR025663">
    <property type="entry name" value="AKAP_28"/>
</dbReference>
<evidence type="ECO:0000313" key="2">
    <source>
        <dbReference type="EMBL" id="JAC50974.1"/>
    </source>
</evidence>
<reference evidence="4" key="2">
    <citation type="submission" date="2025-04" db="UniProtKB">
        <authorList>
            <consortium name="RefSeq"/>
        </authorList>
    </citation>
    <scope>IDENTIFICATION</scope>
</reference>
<feature type="region of interest" description="Disordered" evidence="1">
    <location>
        <begin position="240"/>
        <end position="269"/>
    </location>
</feature>
<accession>A0A034W8D9</accession>
<dbReference type="AlphaFoldDB" id="A0A034W8D9"/>
<dbReference type="GO" id="GO:0005952">
    <property type="term" value="C:cAMP-dependent protein kinase complex"/>
    <property type="evidence" value="ECO:0007669"/>
    <property type="project" value="TreeGrafter"/>
</dbReference>